<sequence>MSTSIKLRNLSLTFFGWPPDVRICPWDWQRPEGGHEPELRVYSAAIDSLFGLKKLTRLHVKVVLEDWLKERPDGINRVVAFVQLLRSRLLNNGDKLGFRKIFVSRPHYAKEVWALNPAGDYEPTTTMRRHSLRYITVTCDDDSKNRSHAEPPRTRYGKDRSAQLQICQQKRMQFALQPWMYTMWLRDEYVERDYTASDGGSQDSRILLEDWRRSNDIHPDWGDGSKEAHGYDLEGISHWLDNLVL</sequence>
<evidence type="ECO:0000313" key="3">
    <source>
        <dbReference type="Proteomes" id="UP000799750"/>
    </source>
</evidence>
<evidence type="ECO:0000313" key="2">
    <source>
        <dbReference type="EMBL" id="KAF2502833.1"/>
    </source>
</evidence>
<feature type="region of interest" description="Disordered" evidence="1">
    <location>
        <begin position="142"/>
        <end position="161"/>
    </location>
</feature>
<gene>
    <name evidence="2" type="ORF">BU16DRAFT_554866</name>
</gene>
<evidence type="ECO:0000256" key="1">
    <source>
        <dbReference type="SAM" id="MobiDB-lite"/>
    </source>
</evidence>
<dbReference type="EMBL" id="MU004181">
    <property type="protein sequence ID" value="KAF2502833.1"/>
    <property type="molecule type" value="Genomic_DNA"/>
</dbReference>
<protein>
    <submittedName>
        <fullName evidence="2">Uncharacterized protein</fullName>
    </submittedName>
</protein>
<name>A0A6A6RGJ6_9PEZI</name>
<proteinExistence type="predicted"/>
<reference evidence="2" key="1">
    <citation type="journal article" date="2020" name="Stud. Mycol.">
        <title>101 Dothideomycetes genomes: a test case for predicting lifestyles and emergence of pathogens.</title>
        <authorList>
            <person name="Haridas S."/>
            <person name="Albert R."/>
            <person name="Binder M."/>
            <person name="Bloem J."/>
            <person name="Labutti K."/>
            <person name="Salamov A."/>
            <person name="Andreopoulos B."/>
            <person name="Baker S."/>
            <person name="Barry K."/>
            <person name="Bills G."/>
            <person name="Bluhm B."/>
            <person name="Cannon C."/>
            <person name="Castanera R."/>
            <person name="Culley D."/>
            <person name="Daum C."/>
            <person name="Ezra D."/>
            <person name="Gonzalez J."/>
            <person name="Henrissat B."/>
            <person name="Kuo A."/>
            <person name="Liang C."/>
            <person name="Lipzen A."/>
            <person name="Lutzoni F."/>
            <person name="Magnuson J."/>
            <person name="Mondo S."/>
            <person name="Nolan M."/>
            <person name="Ohm R."/>
            <person name="Pangilinan J."/>
            <person name="Park H.-J."/>
            <person name="Ramirez L."/>
            <person name="Alfaro M."/>
            <person name="Sun H."/>
            <person name="Tritt A."/>
            <person name="Yoshinaga Y."/>
            <person name="Zwiers L.-H."/>
            <person name="Turgeon B."/>
            <person name="Goodwin S."/>
            <person name="Spatafora J."/>
            <person name="Crous P."/>
            <person name="Grigoriev I."/>
        </authorList>
    </citation>
    <scope>NUCLEOTIDE SEQUENCE</scope>
    <source>
        <strain evidence="2">CBS 269.34</strain>
    </source>
</reference>
<organism evidence="2 3">
    <name type="scientific">Lophium mytilinum</name>
    <dbReference type="NCBI Taxonomy" id="390894"/>
    <lineage>
        <taxon>Eukaryota</taxon>
        <taxon>Fungi</taxon>
        <taxon>Dikarya</taxon>
        <taxon>Ascomycota</taxon>
        <taxon>Pezizomycotina</taxon>
        <taxon>Dothideomycetes</taxon>
        <taxon>Pleosporomycetidae</taxon>
        <taxon>Mytilinidiales</taxon>
        <taxon>Mytilinidiaceae</taxon>
        <taxon>Lophium</taxon>
    </lineage>
</organism>
<dbReference type="OrthoDB" id="10459105at2759"/>
<dbReference type="Proteomes" id="UP000799750">
    <property type="component" value="Unassembled WGS sequence"/>
</dbReference>
<accession>A0A6A6RGJ6</accession>
<dbReference type="AlphaFoldDB" id="A0A6A6RGJ6"/>
<keyword evidence="3" id="KW-1185">Reference proteome</keyword>